<dbReference type="Proteomes" id="UP000233551">
    <property type="component" value="Unassembled WGS sequence"/>
</dbReference>
<feature type="compositionally biased region" description="Basic and acidic residues" evidence="1">
    <location>
        <begin position="49"/>
        <end position="60"/>
    </location>
</feature>
<evidence type="ECO:0000313" key="2">
    <source>
        <dbReference type="EMBL" id="PKI65689.1"/>
    </source>
</evidence>
<organism evidence="2 3">
    <name type="scientific">Punica granatum</name>
    <name type="common">Pomegranate</name>
    <dbReference type="NCBI Taxonomy" id="22663"/>
    <lineage>
        <taxon>Eukaryota</taxon>
        <taxon>Viridiplantae</taxon>
        <taxon>Streptophyta</taxon>
        <taxon>Embryophyta</taxon>
        <taxon>Tracheophyta</taxon>
        <taxon>Spermatophyta</taxon>
        <taxon>Magnoliopsida</taxon>
        <taxon>eudicotyledons</taxon>
        <taxon>Gunneridae</taxon>
        <taxon>Pentapetalae</taxon>
        <taxon>rosids</taxon>
        <taxon>malvids</taxon>
        <taxon>Myrtales</taxon>
        <taxon>Lythraceae</taxon>
        <taxon>Punica</taxon>
    </lineage>
</organism>
<comment type="caution">
    <text evidence="2">The sequence shown here is derived from an EMBL/GenBank/DDBJ whole genome shotgun (WGS) entry which is preliminary data.</text>
</comment>
<reference evidence="2 3" key="1">
    <citation type="submission" date="2017-11" db="EMBL/GenBank/DDBJ databases">
        <title>De-novo sequencing of pomegranate (Punica granatum L.) genome.</title>
        <authorList>
            <person name="Akparov Z."/>
            <person name="Amiraslanov A."/>
            <person name="Hajiyeva S."/>
            <person name="Abbasov M."/>
            <person name="Kaur K."/>
            <person name="Hamwieh A."/>
            <person name="Solovyev V."/>
            <person name="Salamov A."/>
            <person name="Braich B."/>
            <person name="Kosarev P."/>
            <person name="Mahmoud A."/>
            <person name="Hajiyev E."/>
            <person name="Babayeva S."/>
            <person name="Izzatullayeva V."/>
            <person name="Mammadov A."/>
            <person name="Mammadov A."/>
            <person name="Sharifova S."/>
            <person name="Ojaghi J."/>
            <person name="Eynullazada K."/>
            <person name="Bayramov B."/>
            <person name="Abdulazimova A."/>
            <person name="Shahmuradov I."/>
        </authorList>
    </citation>
    <scope>NUCLEOTIDE SEQUENCE [LARGE SCALE GENOMIC DNA]</scope>
    <source>
        <strain evidence="3">cv. AG2017</strain>
        <tissue evidence="2">Leaf</tissue>
    </source>
</reference>
<feature type="compositionally biased region" description="Low complexity" evidence="1">
    <location>
        <begin position="73"/>
        <end position="92"/>
    </location>
</feature>
<gene>
    <name evidence="2" type="ORF">CRG98_013914</name>
</gene>
<accession>A0A2I0KAY3</accession>
<proteinExistence type="predicted"/>
<sequence>MVFRVTIQTFPDMLTVENVLPSLGIRGKSRGSVRELGDSVECLEGCSDAKDARSGKEGRANRRVGMRQGTGHAVGARQARGRPAGRAGGARQAHGRRLSLFTQEHEMYSKA</sequence>
<protein>
    <submittedName>
        <fullName evidence="2">Uncharacterized protein</fullName>
    </submittedName>
</protein>
<feature type="region of interest" description="Disordered" evidence="1">
    <location>
        <begin position="49"/>
        <end position="111"/>
    </location>
</feature>
<evidence type="ECO:0000256" key="1">
    <source>
        <dbReference type="SAM" id="MobiDB-lite"/>
    </source>
</evidence>
<name>A0A2I0KAY3_PUNGR</name>
<keyword evidence="3" id="KW-1185">Reference proteome</keyword>
<evidence type="ECO:0000313" key="3">
    <source>
        <dbReference type="Proteomes" id="UP000233551"/>
    </source>
</evidence>
<dbReference type="AlphaFoldDB" id="A0A2I0KAY3"/>
<dbReference type="EMBL" id="PGOL01000736">
    <property type="protein sequence ID" value="PKI65689.1"/>
    <property type="molecule type" value="Genomic_DNA"/>
</dbReference>